<accession>A0A1J6YX98</accession>
<organism evidence="2 3">
    <name type="scientific">Salmonella enterica subsp. houtenae serovar 50:g,z51:-</name>
    <dbReference type="NCBI Taxonomy" id="1173947"/>
    <lineage>
        <taxon>Bacteria</taxon>
        <taxon>Pseudomonadati</taxon>
        <taxon>Pseudomonadota</taxon>
        <taxon>Gammaproteobacteria</taxon>
        <taxon>Enterobacterales</taxon>
        <taxon>Enterobacteriaceae</taxon>
        <taxon>Salmonella</taxon>
    </lineage>
</organism>
<dbReference type="GO" id="GO:0043571">
    <property type="term" value="P:maintenance of CRISPR repeat elements"/>
    <property type="evidence" value="ECO:0007669"/>
    <property type="project" value="InterPro"/>
</dbReference>
<evidence type="ECO:0000313" key="2">
    <source>
        <dbReference type="EMBL" id="PNO33698.1"/>
    </source>
</evidence>
<dbReference type="Pfam" id="PF09704">
    <property type="entry name" value="Cas_Cas5d"/>
    <property type="match status" value="1"/>
</dbReference>
<dbReference type="NCBIfam" id="TIGR01868">
    <property type="entry name" value="casD_Cas5e"/>
    <property type="match status" value="1"/>
</dbReference>
<evidence type="ECO:0000313" key="3">
    <source>
        <dbReference type="Proteomes" id="UP000236163"/>
    </source>
</evidence>
<dbReference type="AlphaFoldDB" id="A0A1J6YX98"/>
<dbReference type="InterPro" id="IPR010147">
    <property type="entry name" value="CRISPR-assoc_prot_CasD"/>
</dbReference>
<dbReference type="CDD" id="cd09756">
    <property type="entry name" value="Cas5_I-E"/>
    <property type="match status" value="1"/>
</dbReference>
<dbReference type="NCBIfam" id="TIGR02593">
    <property type="entry name" value="CRISPR_cas5"/>
    <property type="match status" value="1"/>
</dbReference>
<dbReference type="Proteomes" id="UP000236163">
    <property type="component" value="Unassembled WGS sequence"/>
</dbReference>
<gene>
    <name evidence="2" type="primary">cas5e</name>
    <name evidence="2" type="ORF">RK55_011210</name>
</gene>
<name>A0A1J6YX98_SALHO</name>
<keyword evidence="1" id="KW-0051">Antiviral defense</keyword>
<protein>
    <submittedName>
        <fullName evidence="2">Type I-E CRISPR-associated protein Cas5/CasD</fullName>
    </submittedName>
</protein>
<proteinExistence type="predicted"/>
<evidence type="ECO:0000256" key="1">
    <source>
        <dbReference type="ARBA" id="ARBA00023118"/>
    </source>
</evidence>
<comment type="caution">
    <text evidence="2">The sequence shown here is derived from an EMBL/GenBank/DDBJ whole genome shotgun (WGS) entry which is preliminary data.</text>
</comment>
<dbReference type="GO" id="GO:0003723">
    <property type="term" value="F:RNA binding"/>
    <property type="evidence" value="ECO:0007669"/>
    <property type="project" value="InterPro"/>
</dbReference>
<dbReference type="InterPro" id="IPR013422">
    <property type="entry name" value="CRISPR-assoc_prot_Cas5_N"/>
</dbReference>
<dbReference type="GO" id="GO:0051607">
    <property type="term" value="P:defense response to virus"/>
    <property type="evidence" value="ECO:0007669"/>
    <property type="project" value="UniProtKB-KW"/>
</dbReference>
<dbReference type="Gene3D" id="3.30.70.2660">
    <property type="match status" value="1"/>
</dbReference>
<sequence length="241" mass="27346">MKEYLVFQLYAPLASWGEEASGEIRHSAPVPTRSALLGLLAAALGIRRDEEERLNNFNQHYHLAVHALASQDRWLRDYHTVSAPRENKKYRYYTRRDELTLAPDDVGTLISQREYHCDGYWHVALSATPDAPHTLMALRDALLTPHFPLYLGRKSCPLALPLAPRLMTGTLKEIFIEAAQALSAVELSGFTLSEGVCYWDDPDEASLIWQQKQHSNNQPVSRQRWQFGGYTRFSGPLPGRA</sequence>
<dbReference type="EMBL" id="JWSP02000004">
    <property type="protein sequence ID" value="PNO33698.1"/>
    <property type="molecule type" value="Genomic_DNA"/>
</dbReference>
<reference evidence="3" key="1">
    <citation type="submission" date="2017-12" db="EMBL/GenBank/DDBJ databases">
        <title>FDA dAtabase for Regulatory Grade micrObial Sequences (FDA-ARGOS): Supporting development and validation of Infectious Disease Dx tests.</title>
        <authorList>
            <person name="Sichtig H."/>
            <person name="Tallon L."/>
            <person name="Sadzewicz L."/>
            <person name="Sengamalay N."/>
            <person name="Nagaraj S."/>
            <person name="Vavikolanu K."/>
            <person name="Aluvathingal J."/>
            <person name="Nadendla S."/>
            <person name="Pirone D.C."/>
            <person name="Hoffman M."/>
            <person name="Muruvanda T."/>
            <person name="Allard M."/>
            <person name="Evans P."/>
        </authorList>
    </citation>
    <scope>NUCLEOTIDE SEQUENCE [LARGE SCALE GENOMIC DNA]</scope>
    <source>
        <strain evidence="3">FDAARGOS_55</strain>
    </source>
</reference>
<dbReference type="InterPro" id="IPR021124">
    <property type="entry name" value="CRISPR-assoc_prot_Cas5"/>
</dbReference>
<dbReference type="STRING" id="523831.SEHO0A_02978"/>